<protein>
    <submittedName>
        <fullName evidence="2">Uncharacterized protein</fullName>
    </submittedName>
</protein>
<proteinExistence type="predicted"/>
<dbReference type="PATRIC" id="fig|1110504.5.peg.537"/>
<dbReference type="EMBL" id="AJPR01000011">
    <property type="protein sequence ID" value="EIN14928.1"/>
    <property type="molecule type" value="Genomic_DNA"/>
</dbReference>
<keyword evidence="1" id="KW-0472">Membrane</keyword>
<feature type="transmembrane region" description="Helical" evidence="1">
    <location>
        <begin position="55"/>
        <end position="78"/>
    </location>
</feature>
<feature type="transmembrane region" description="Helical" evidence="1">
    <location>
        <begin position="268"/>
        <end position="292"/>
    </location>
</feature>
<dbReference type="NCBIfam" id="NF045846">
    <property type="entry name" value="MSC0882_dom"/>
    <property type="match status" value="1"/>
</dbReference>
<dbReference type="AlphaFoldDB" id="I5D5G9"/>
<accession>I5D5G9</accession>
<comment type="caution">
    <text evidence="2">The sequence shown here is derived from an EMBL/GenBank/DDBJ whole genome shotgun (WGS) entry which is preliminary data.</text>
</comment>
<gene>
    <name evidence="2" type="ORF">MAGb_5450</name>
</gene>
<dbReference type="Proteomes" id="UP000003181">
    <property type="component" value="Unassembled WGS sequence"/>
</dbReference>
<dbReference type="InterPro" id="IPR059214">
    <property type="entry name" value="MSC_0882-like"/>
</dbReference>
<sequence length="300" mass="35078">MKYRPIHNRETMEIVQSNRDVSFATEAKKSYRDPLNQFSPRMYKVIKSEKKIKSFMIFMSLFIFFAAVAFFILTWYKVKPFGAGKDGKPLVGYLVLFAIIMFVSFADAIKNAIEKRQWSNTVQRHRDAISAGDYTSSSTFHLVYKKIVLKDINLLWMLIFVLTYLGLITLIIFGLYKSGNWEAGSRDGSFYINLEWPKWLDKSFKNTQLFCLICTIIMALLIVAYVIIRLIDKRRLDDIGDFFGEKSVEIHEQIETAKHNRNKMWLRVYLVVVALTIFLPLALILVAIWRGIIRRKKRVV</sequence>
<name>I5D5G9_MYCAA</name>
<keyword evidence="1" id="KW-0812">Transmembrane</keyword>
<feature type="transmembrane region" description="Helical" evidence="1">
    <location>
        <begin position="207"/>
        <end position="228"/>
    </location>
</feature>
<evidence type="ECO:0000313" key="3">
    <source>
        <dbReference type="Proteomes" id="UP000003181"/>
    </source>
</evidence>
<evidence type="ECO:0000256" key="1">
    <source>
        <dbReference type="SAM" id="Phobius"/>
    </source>
</evidence>
<organism evidence="2 3">
    <name type="scientific">Mycoplasmopsis agalactiae 14628</name>
    <dbReference type="NCBI Taxonomy" id="1110504"/>
    <lineage>
        <taxon>Bacteria</taxon>
        <taxon>Bacillati</taxon>
        <taxon>Mycoplasmatota</taxon>
        <taxon>Mycoplasmoidales</taxon>
        <taxon>Metamycoplasmataceae</taxon>
        <taxon>Mycoplasmopsis</taxon>
    </lineage>
</organism>
<feature type="transmembrane region" description="Helical" evidence="1">
    <location>
        <begin position="90"/>
        <end position="109"/>
    </location>
</feature>
<evidence type="ECO:0000313" key="2">
    <source>
        <dbReference type="EMBL" id="EIN14928.1"/>
    </source>
</evidence>
<dbReference type="RefSeq" id="WP_004024282.1">
    <property type="nucleotide sequence ID" value="NZ_AJPR01000011.1"/>
</dbReference>
<reference evidence="2 3" key="1">
    <citation type="journal article" date="2012" name="Appl. Environ. Microbiol.">
        <title>Emergence of Atypical Mycoplasma agalactiae Strains Harboring a New Prophage and Associated with an Alpine Wild Ungulate Mortality Episode.</title>
        <authorList>
            <person name="Tardy F."/>
            <person name="Baranowski E."/>
            <person name="Nouvel L.X."/>
            <person name="Mick V."/>
            <person name="Manso-Silvan L."/>
            <person name="Thiaucourt F."/>
            <person name="Thebault P."/>
            <person name="Breton M."/>
            <person name="Sirand-Pugnet P."/>
            <person name="Blanchard A."/>
            <person name="Garnier A."/>
            <person name="Gibert P."/>
            <person name="Game Y."/>
            <person name="Poumarat F."/>
            <person name="Citti C."/>
        </authorList>
    </citation>
    <scope>NUCLEOTIDE SEQUENCE [LARGE SCALE GENOMIC DNA]</scope>
    <source>
        <strain evidence="2 3">14628</strain>
    </source>
</reference>
<dbReference type="OrthoDB" id="398791at2"/>
<dbReference type="STRING" id="1110504.MAGb_5450"/>
<keyword evidence="1" id="KW-1133">Transmembrane helix</keyword>
<feature type="transmembrane region" description="Helical" evidence="1">
    <location>
        <begin position="154"/>
        <end position="176"/>
    </location>
</feature>